<sequence length="221" mass="26473">MITWIKKRHLHKKLYRLVENMLEKLEEHSSESPQYCDTLKVKSKTDFRLSFMIVRFINKLCKLICPERVIFYKLHLRYNSRLNKFHNDLNANSLYRFSHLCVIEFITSWCLLHDLVLYFKYNCSSLTRSPAILWILICAVDHMQQYRLPQLDGESAIEDSLCNCFAWDEFIKDKFVNEFRITRSTSSRITFKKTNTNLKFYNSVTLDDLSIQTIINRLDMS</sequence>
<accession>A3QU03</accession>
<evidence type="ECO:0000313" key="3">
    <source>
        <dbReference type="EMBL" id="QKE59483.1"/>
    </source>
</evidence>
<reference evidence="3" key="3">
    <citation type="submission" date="2020-03" db="EMBL/GenBank/DDBJ databases">
        <title>Whole genome sequence of Oryctes rhinoceros Nudivirus isolated in Riau Province, Indonesia.</title>
        <authorList>
            <person name="Kurnia Y.W."/>
            <person name="Tanjung Z.A."/>
            <person name="Utomo C."/>
            <person name="Naim M."/>
            <person name="Situmorang E.C."/>
            <person name="Liwang T."/>
        </authorList>
    </citation>
    <scope>NUCLEOTIDE SEQUENCE</scope>
    <source>
        <strain evidence="3">LiboV</strain>
    </source>
</reference>
<proteinExistence type="predicted"/>
<gene>
    <name evidence="1" type="primary">orfC9</name>
    <name evidence="2" type="synonym">pif-1</name>
    <name evidence="2" type="ORF">SI_OrNV_gp009</name>
</gene>
<dbReference type="EMBL" id="MZ727584">
    <property type="protein sequence ID" value="UBO76430.1"/>
    <property type="molecule type" value="Genomic_DNA"/>
</dbReference>
<reference evidence="2" key="2">
    <citation type="journal article" date="2020" name="J. ISSAAS">
        <title>Complete genome sequence of Oryctes rhinoceros Nudivirus isolated from Coconut Rhinoceros Beetle in the Solomon Islands.</title>
        <authorList>
            <person name="Etebari K."/>
            <person name="Filipovic I."/>
            <person name="Rasic G."/>
            <person name="Devine G.J."/>
            <person name="Tsatsia H."/>
            <person name="Furlong M.J."/>
        </authorList>
    </citation>
    <scope>NUCLEOTIDE SEQUENCE</scope>
    <source>
        <strain evidence="2">Solomon Islands</strain>
    </source>
</reference>
<reference evidence="4" key="4">
    <citation type="submission" date="2021-08" db="EMBL/GenBank/DDBJ databases">
        <title>Whole genome sequence of Oryctes rhinoceros Nudivirus detected in Riau Province, Indonesia.</title>
        <authorList>
            <person name="Kurnia Y.W."/>
            <person name="Tanjung Z.A."/>
            <person name="Utomo C."/>
            <person name="Naim M."/>
            <person name="Situmorang E.C."/>
            <person name="Liwang T."/>
        </authorList>
    </citation>
    <scope>NUCLEOTIDE SEQUENCE</scope>
    <source>
        <strain evidence="4">LiboV</strain>
    </source>
</reference>
<protein>
    <submittedName>
        <fullName evidence="2">NeseNPVORF52-like protein</fullName>
    </submittedName>
</protein>
<evidence type="ECO:0000313" key="4">
    <source>
        <dbReference type="EMBL" id="UBO76430.1"/>
    </source>
</evidence>
<evidence type="ECO:0000313" key="2">
    <source>
        <dbReference type="EMBL" id="QHG11248.1"/>
    </source>
</evidence>
<name>A3QU03_9VIRU</name>
<organism evidence="1">
    <name type="scientific">Oryctes rhinoceros nudivirus</name>
    <dbReference type="NCBI Taxonomy" id="92521"/>
    <lineage>
        <taxon>Viruses</taxon>
        <taxon>Viruses incertae sedis</taxon>
        <taxon>Naldaviricetes</taxon>
        <taxon>Lefavirales</taxon>
        <taxon>Nudiviridae</taxon>
        <taxon>Alphanudivirus</taxon>
        <taxon>Alphanudivirus oryrhinocerotis</taxon>
    </lineage>
</organism>
<dbReference type="EMBL" id="AH015832">
    <property type="protein sequence ID" value="ABF93342.1"/>
    <property type="molecule type" value="Genomic_DNA"/>
</dbReference>
<dbReference type="EMBL" id="MT150137">
    <property type="protein sequence ID" value="QKE59483.1"/>
    <property type="molecule type" value="Genomic_DNA"/>
</dbReference>
<evidence type="ECO:0000313" key="1">
    <source>
        <dbReference type="EMBL" id="ABF93342.1"/>
    </source>
</evidence>
<dbReference type="EMBL" id="MN623374">
    <property type="protein sequence ID" value="QHG11248.1"/>
    <property type="molecule type" value="Genomic_DNA"/>
</dbReference>
<reference evidence="1" key="1">
    <citation type="journal article" date="2007" name="Arch. Virol.">
        <title>Genomic analysis of Oryctes rhinoceros virus reveals genetic relatedness to Heliothis zea virus 1.</title>
        <authorList>
            <person name="Wang Y."/>
            <person name="van Oers M.M."/>
            <person name="Crawford A.M."/>
            <person name="Vlak J.M."/>
            <person name="Jehle J.A."/>
        </authorList>
    </citation>
    <scope>NUCLEOTIDE SEQUENCE</scope>
    <source>
        <strain evidence="1">PV505</strain>
    </source>
</reference>